<evidence type="ECO:0000256" key="1">
    <source>
        <dbReference type="SAM" id="SignalP"/>
    </source>
</evidence>
<feature type="signal peptide" evidence="1">
    <location>
        <begin position="1"/>
        <end position="20"/>
    </location>
</feature>
<keyword evidence="1" id="KW-0732">Signal</keyword>
<dbReference type="KEGG" id="pstg:E8M01_26530"/>
<dbReference type="AlphaFoldDB" id="A0A4D7BFQ5"/>
<sequence length="129" mass="14144">MKACVLGLIGAGLTLSGALAADARLEAALRRLEPDTRLEQVCDIAVMQRIKGDTSPYRPDKVLAGAISEPRRSGDSLDSEGGAFRSGGHWYRLSFECQASPDRMRVLSLNYTIGEQIPVRDWDDYGLYP</sequence>
<dbReference type="EMBL" id="CP039690">
    <property type="protein sequence ID" value="QCI69445.1"/>
    <property type="molecule type" value="Genomic_DNA"/>
</dbReference>
<dbReference type="Pfam" id="PF06059">
    <property type="entry name" value="DUF930"/>
    <property type="match status" value="1"/>
</dbReference>
<evidence type="ECO:0000313" key="2">
    <source>
        <dbReference type="EMBL" id="QCI69445.1"/>
    </source>
</evidence>
<name>A0A4D7BFQ5_9HYPH</name>
<organism evidence="2 3">
    <name type="scientific">Phreatobacter stygius</name>
    <dbReference type="NCBI Taxonomy" id="1940610"/>
    <lineage>
        <taxon>Bacteria</taxon>
        <taxon>Pseudomonadati</taxon>
        <taxon>Pseudomonadota</taxon>
        <taxon>Alphaproteobacteria</taxon>
        <taxon>Hyphomicrobiales</taxon>
        <taxon>Phreatobacteraceae</taxon>
        <taxon>Phreatobacter</taxon>
    </lineage>
</organism>
<dbReference type="InterPro" id="IPR009273">
    <property type="entry name" value="DUF930"/>
</dbReference>
<proteinExistence type="predicted"/>
<dbReference type="OrthoDB" id="9804158at2"/>
<gene>
    <name evidence="2" type="ORF">E8M01_26530</name>
</gene>
<feature type="chain" id="PRO_5020940596" evidence="1">
    <location>
        <begin position="21"/>
        <end position="129"/>
    </location>
</feature>
<reference evidence="2 3" key="1">
    <citation type="submission" date="2019-04" db="EMBL/GenBank/DDBJ databases">
        <title>Phreatobacter aquaticus sp. nov.</title>
        <authorList>
            <person name="Choi A."/>
        </authorList>
    </citation>
    <scope>NUCLEOTIDE SEQUENCE [LARGE SCALE GENOMIC DNA]</scope>
    <source>
        <strain evidence="2 3">KCTC 52518</strain>
    </source>
</reference>
<evidence type="ECO:0000313" key="3">
    <source>
        <dbReference type="Proteomes" id="UP000298781"/>
    </source>
</evidence>
<keyword evidence="3" id="KW-1185">Reference proteome</keyword>
<dbReference type="Proteomes" id="UP000298781">
    <property type="component" value="Chromosome"/>
</dbReference>
<protein>
    <submittedName>
        <fullName evidence="2">DUF930 domain-containing protein</fullName>
    </submittedName>
</protein>
<accession>A0A4D7BFQ5</accession>